<dbReference type="Pfam" id="PF13923">
    <property type="entry name" value="zf-C3HC4_2"/>
    <property type="match status" value="1"/>
</dbReference>
<dbReference type="InterPro" id="IPR017907">
    <property type="entry name" value="Znf_RING_CS"/>
</dbReference>
<dbReference type="PANTHER" id="PTHR15067">
    <property type="entry name" value="E3 UBIQUITIN-PROTEIN LIGASE RNF8"/>
    <property type="match status" value="1"/>
</dbReference>
<dbReference type="Proteomes" id="UP000678393">
    <property type="component" value="Unassembled WGS sequence"/>
</dbReference>
<dbReference type="GO" id="GO:0003676">
    <property type="term" value="F:nucleic acid binding"/>
    <property type="evidence" value="ECO:0007669"/>
    <property type="project" value="InterPro"/>
</dbReference>
<feature type="domain" description="FHA" evidence="10">
    <location>
        <begin position="28"/>
        <end position="78"/>
    </location>
</feature>
<evidence type="ECO:0000256" key="2">
    <source>
        <dbReference type="ARBA" id="ARBA00017908"/>
    </source>
</evidence>
<dbReference type="CDD" id="cd16535">
    <property type="entry name" value="RING-HC_RNF8"/>
    <property type="match status" value="1"/>
</dbReference>
<feature type="region of interest" description="Disordered" evidence="9">
    <location>
        <begin position="212"/>
        <end position="233"/>
    </location>
</feature>
<dbReference type="SUPFAM" id="SSF57850">
    <property type="entry name" value="RING/U-box"/>
    <property type="match status" value="1"/>
</dbReference>
<feature type="region of interest" description="Disordered" evidence="9">
    <location>
        <begin position="168"/>
        <end position="188"/>
    </location>
</feature>
<dbReference type="PANTHER" id="PTHR15067:SF4">
    <property type="entry name" value="E3 UBIQUITIN-PROTEIN LIGASE RNF8"/>
    <property type="match status" value="1"/>
</dbReference>
<dbReference type="InterPro" id="IPR036875">
    <property type="entry name" value="Znf_CCHC_sf"/>
</dbReference>
<dbReference type="SMART" id="SM00240">
    <property type="entry name" value="FHA"/>
    <property type="match status" value="1"/>
</dbReference>
<dbReference type="GO" id="GO:0061630">
    <property type="term" value="F:ubiquitin protein ligase activity"/>
    <property type="evidence" value="ECO:0007669"/>
    <property type="project" value="TreeGrafter"/>
</dbReference>
<dbReference type="GO" id="GO:0042393">
    <property type="term" value="F:histone binding"/>
    <property type="evidence" value="ECO:0007669"/>
    <property type="project" value="TreeGrafter"/>
</dbReference>
<dbReference type="AlphaFoldDB" id="A0A8S4A2T9"/>
<dbReference type="GO" id="GO:0070936">
    <property type="term" value="P:protein K48-linked ubiquitination"/>
    <property type="evidence" value="ECO:0007669"/>
    <property type="project" value="TreeGrafter"/>
</dbReference>
<evidence type="ECO:0000259" key="10">
    <source>
        <dbReference type="PROSITE" id="PS50006"/>
    </source>
</evidence>
<dbReference type="GO" id="GO:0006511">
    <property type="term" value="P:ubiquitin-dependent protein catabolic process"/>
    <property type="evidence" value="ECO:0007669"/>
    <property type="project" value="TreeGrafter"/>
</dbReference>
<comment type="caution">
    <text evidence="13">The sequence shown here is derived from an EMBL/GenBank/DDBJ whole genome shotgun (WGS) entry which is preliminary data.</text>
</comment>
<dbReference type="SMART" id="SM00343">
    <property type="entry name" value="ZnF_C2HC"/>
    <property type="match status" value="1"/>
</dbReference>
<evidence type="ECO:0000256" key="9">
    <source>
        <dbReference type="SAM" id="MobiDB-lite"/>
    </source>
</evidence>
<dbReference type="SUPFAM" id="SSF57756">
    <property type="entry name" value="Retrovirus zinc finger-like domains"/>
    <property type="match status" value="1"/>
</dbReference>
<keyword evidence="6" id="KW-0833">Ubl conjugation pathway</keyword>
<dbReference type="OrthoDB" id="5330228at2759"/>
<keyword evidence="3" id="KW-0808">Transferase</keyword>
<proteinExistence type="inferred from homology"/>
<evidence type="ECO:0000256" key="1">
    <source>
        <dbReference type="ARBA" id="ARBA00005797"/>
    </source>
</evidence>
<dbReference type="InterPro" id="IPR001878">
    <property type="entry name" value="Znf_CCHC"/>
</dbReference>
<dbReference type="Gene3D" id="2.60.200.20">
    <property type="match status" value="1"/>
</dbReference>
<evidence type="ECO:0000256" key="5">
    <source>
        <dbReference type="ARBA" id="ARBA00022771"/>
    </source>
</evidence>
<dbReference type="InterPro" id="IPR001841">
    <property type="entry name" value="Znf_RING"/>
</dbReference>
<dbReference type="GO" id="GO:0008270">
    <property type="term" value="F:zinc ion binding"/>
    <property type="evidence" value="ECO:0007669"/>
    <property type="project" value="UniProtKB-KW"/>
</dbReference>
<keyword evidence="4" id="KW-0479">Metal-binding</keyword>
<protein>
    <recommendedName>
        <fullName evidence="2">E3 ubiquitin-protein ligase CHFR</fullName>
    </recommendedName>
</protein>
<evidence type="ECO:0000256" key="7">
    <source>
        <dbReference type="ARBA" id="ARBA00022833"/>
    </source>
</evidence>
<dbReference type="GO" id="GO:0035861">
    <property type="term" value="C:site of double-strand break"/>
    <property type="evidence" value="ECO:0007669"/>
    <property type="project" value="TreeGrafter"/>
</dbReference>
<dbReference type="PROSITE" id="PS50089">
    <property type="entry name" value="ZF_RING_2"/>
    <property type="match status" value="1"/>
</dbReference>
<evidence type="ECO:0000313" key="13">
    <source>
        <dbReference type="EMBL" id="CAG5136019.1"/>
    </source>
</evidence>
<evidence type="ECO:0000313" key="14">
    <source>
        <dbReference type="Proteomes" id="UP000678393"/>
    </source>
</evidence>
<dbReference type="PROSITE" id="PS00518">
    <property type="entry name" value="ZF_RING_1"/>
    <property type="match status" value="1"/>
</dbReference>
<dbReference type="PROSITE" id="PS50158">
    <property type="entry name" value="ZF_CCHC"/>
    <property type="match status" value="1"/>
</dbReference>
<name>A0A8S4A2T9_9EUPU</name>
<evidence type="ECO:0000259" key="12">
    <source>
        <dbReference type="PROSITE" id="PS50158"/>
    </source>
</evidence>
<feature type="compositionally biased region" description="Low complexity" evidence="9">
    <location>
        <begin position="535"/>
        <end position="544"/>
    </location>
</feature>
<feature type="domain" description="CCHC-type" evidence="12">
    <location>
        <begin position="564"/>
        <end position="579"/>
    </location>
</feature>
<keyword evidence="5 8" id="KW-0863">Zinc-finger</keyword>
<gene>
    <name evidence="13" type="ORF">CUNI_LOCUS21577</name>
</gene>
<keyword evidence="7" id="KW-0862">Zinc</keyword>
<feature type="compositionally biased region" description="Low complexity" evidence="9">
    <location>
        <begin position="515"/>
        <end position="526"/>
    </location>
</feature>
<dbReference type="Pfam" id="PF00498">
    <property type="entry name" value="FHA"/>
    <property type="match status" value="1"/>
</dbReference>
<dbReference type="InterPro" id="IPR000253">
    <property type="entry name" value="FHA_dom"/>
</dbReference>
<dbReference type="GO" id="GO:0000151">
    <property type="term" value="C:ubiquitin ligase complex"/>
    <property type="evidence" value="ECO:0007669"/>
    <property type="project" value="TreeGrafter"/>
</dbReference>
<organism evidence="13 14">
    <name type="scientific">Candidula unifasciata</name>
    <dbReference type="NCBI Taxonomy" id="100452"/>
    <lineage>
        <taxon>Eukaryota</taxon>
        <taxon>Metazoa</taxon>
        <taxon>Spiralia</taxon>
        <taxon>Lophotrochozoa</taxon>
        <taxon>Mollusca</taxon>
        <taxon>Gastropoda</taxon>
        <taxon>Heterobranchia</taxon>
        <taxon>Euthyneura</taxon>
        <taxon>Panpulmonata</taxon>
        <taxon>Eupulmonata</taxon>
        <taxon>Stylommatophora</taxon>
        <taxon>Helicina</taxon>
        <taxon>Helicoidea</taxon>
        <taxon>Geomitridae</taxon>
        <taxon>Candidula</taxon>
    </lineage>
</organism>
<reference evidence="13" key="1">
    <citation type="submission" date="2021-04" db="EMBL/GenBank/DDBJ databases">
        <authorList>
            <consortium name="Molecular Ecology Group"/>
        </authorList>
    </citation>
    <scope>NUCLEOTIDE SEQUENCE</scope>
</reference>
<comment type="similarity">
    <text evidence="1">Belongs to the CHFR family.</text>
</comment>
<evidence type="ECO:0000259" key="11">
    <source>
        <dbReference type="PROSITE" id="PS50089"/>
    </source>
</evidence>
<dbReference type="InterPro" id="IPR013083">
    <property type="entry name" value="Znf_RING/FYVE/PHD"/>
</dbReference>
<dbReference type="EMBL" id="CAJHNH020008480">
    <property type="protein sequence ID" value="CAG5136019.1"/>
    <property type="molecule type" value="Genomic_DNA"/>
</dbReference>
<sequence length="581" mass="66013">MAEVIPCLLRVGDSVKKYKIFKLDREKVTIGRSPEVTYAISSNMISRCHAVIKRQMDNTWTIADNKSLNGTFINGQQIEPSTTRTLQEGDLVQFGVPVSPDAAAEFVYKFYSSLKVRMEKAGGKKLKLESNIGVNKETLGASESFEMDDCEMKRKKACIQASANSRLSDSREVDSSNNSVRQLMEESHKRQVEKEAEYLARLAEMERLLKEKEEHERQEELEQERKEKEHQAKEVEELKLMEQVFLQEMRDKQEELEREKEELKMKMQAELEASVKERETTLMAQLVGQRELLLSEKKQVEESLQKEMEKALEEKNKELEQQLLNQKQKLEKVLEMKDMEQKLLENQLNETKQENVTAKLQVLKAREDILSNFVELMEMELQCAICNELFIKATSLNCAHVFCKLCIGQWMKVKKECPNCRCPVTSQLQAIALDSYIDKMVEQLNDEMKQRRASFVEQRKAEQDKFDAAEAGPSSTVAAAATTTNTGGAGAARGTGNRRARGRPRGRGRGRNRGRGAAAFPQQAAPTPLIEISDEGSSSLSDASADYDLDDVDREPYYGGYGNCYICGLRGHWASGCPDRR</sequence>
<evidence type="ECO:0000256" key="4">
    <source>
        <dbReference type="ARBA" id="ARBA00022723"/>
    </source>
</evidence>
<feature type="region of interest" description="Disordered" evidence="9">
    <location>
        <begin position="464"/>
        <end position="545"/>
    </location>
</feature>
<feature type="domain" description="RING-type" evidence="11">
    <location>
        <begin position="383"/>
        <end position="421"/>
    </location>
</feature>
<dbReference type="InterPro" id="IPR008984">
    <property type="entry name" value="SMAD_FHA_dom_sf"/>
</dbReference>
<evidence type="ECO:0000256" key="8">
    <source>
        <dbReference type="PROSITE-ProRule" id="PRU00047"/>
    </source>
</evidence>
<evidence type="ECO:0000256" key="3">
    <source>
        <dbReference type="ARBA" id="ARBA00022679"/>
    </source>
</evidence>
<dbReference type="PROSITE" id="PS50006">
    <property type="entry name" value="FHA_DOMAIN"/>
    <property type="match status" value="1"/>
</dbReference>
<dbReference type="GO" id="GO:0005634">
    <property type="term" value="C:nucleus"/>
    <property type="evidence" value="ECO:0007669"/>
    <property type="project" value="TreeGrafter"/>
</dbReference>
<dbReference type="CDD" id="cd22663">
    <property type="entry name" value="FHA_RNF8"/>
    <property type="match status" value="1"/>
</dbReference>
<dbReference type="SUPFAM" id="SSF49879">
    <property type="entry name" value="SMAD/FHA domain"/>
    <property type="match status" value="1"/>
</dbReference>
<dbReference type="Gene3D" id="3.30.40.10">
    <property type="entry name" value="Zinc/RING finger domain, C3HC4 (zinc finger)"/>
    <property type="match status" value="1"/>
</dbReference>
<dbReference type="GO" id="GO:0006302">
    <property type="term" value="P:double-strand break repair"/>
    <property type="evidence" value="ECO:0007669"/>
    <property type="project" value="TreeGrafter"/>
</dbReference>
<dbReference type="GO" id="GO:0005829">
    <property type="term" value="C:cytosol"/>
    <property type="evidence" value="ECO:0007669"/>
    <property type="project" value="TreeGrafter"/>
</dbReference>
<keyword evidence="14" id="KW-1185">Reference proteome</keyword>
<dbReference type="SMART" id="SM00184">
    <property type="entry name" value="RING"/>
    <property type="match status" value="1"/>
</dbReference>
<accession>A0A8S4A2T9</accession>
<evidence type="ECO:0000256" key="6">
    <source>
        <dbReference type="ARBA" id="ARBA00022786"/>
    </source>
</evidence>
<feature type="compositionally biased region" description="Basic residues" evidence="9">
    <location>
        <begin position="496"/>
        <end position="514"/>
    </location>
</feature>